<sequence length="276" mass="31271">MEPLYDIPSILPGEEASLTGLLVNASVYRGKLIGTSKIHTKDGQPVPVEINLQIAEEHKLIDTGEWVFVICDKISENDAPEGTTTVLTCYQAAPKGGWRFGKFDSSEEIEKGQRWLNYPSKYPDAWVIDKKQKYTLELNKLGSDVTPYIFHEPSVPDIISKFEGGVCSACENARVICPGCPTGAHYLPRRFDAYIERQVFVSTVSGNFTPFTDRLQVVCPLCIGLDKMYEDKRWNKFYLGRQSVKEGNSRAERCNKWFEALGYDFRFEVKETEQDG</sequence>
<dbReference type="EMBL" id="JAVHNR010000003">
    <property type="protein sequence ID" value="KAK6347967.1"/>
    <property type="molecule type" value="Genomic_DNA"/>
</dbReference>
<evidence type="ECO:0000313" key="2">
    <source>
        <dbReference type="Proteomes" id="UP001313282"/>
    </source>
</evidence>
<reference evidence="1 2" key="1">
    <citation type="submission" date="2019-10" db="EMBL/GenBank/DDBJ databases">
        <authorList>
            <person name="Palmer J.M."/>
        </authorList>
    </citation>
    <scope>NUCLEOTIDE SEQUENCE [LARGE SCALE GENOMIC DNA]</scope>
    <source>
        <strain evidence="1 2">TWF718</strain>
    </source>
</reference>
<keyword evidence="2" id="KW-1185">Reference proteome</keyword>
<proteinExistence type="predicted"/>
<organism evidence="1 2">
    <name type="scientific">Orbilia javanica</name>
    <dbReference type="NCBI Taxonomy" id="47235"/>
    <lineage>
        <taxon>Eukaryota</taxon>
        <taxon>Fungi</taxon>
        <taxon>Dikarya</taxon>
        <taxon>Ascomycota</taxon>
        <taxon>Pezizomycotina</taxon>
        <taxon>Orbiliomycetes</taxon>
        <taxon>Orbiliales</taxon>
        <taxon>Orbiliaceae</taxon>
        <taxon>Orbilia</taxon>
    </lineage>
</organism>
<dbReference type="AlphaFoldDB" id="A0AAN8RP59"/>
<gene>
    <name evidence="1" type="ORF">TWF718_005787</name>
</gene>
<dbReference type="Proteomes" id="UP001313282">
    <property type="component" value="Unassembled WGS sequence"/>
</dbReference>
<name>A0AAN8RP59_9PEZI</name>
<comment type="caution">
    <text evidence="1">The sequence shown here is derived from an EMBL/GenBank/DDBJ whole genome shotgun (WGS) entry which is preliminary data.</text>
</comment>
<protein>
    <submittedName>
        <fullName evidence="1">Uncharacterized protein</fullName>
    </submittedName>
</protein>
<accession>A0AAN8RP59</accession>
<evidence type="ECO:0000313" key="1">
    <source>
        <dbReference type="EMBL" id="KAK6347967.1"/>
    </source>
</evidence>